<dbReference type="AlphaFoldDB" id="A0A4Z2HTZ4"/>
<sequence length="181" mass="18915">MSGQLGNVSSGRALHGKAESPMQNPSALFGMVSHCQTPTFTDFTGLSLSVYGSKADVCPRRAGSAGFGSQLCRSSHDTPAAHMNCASPKTLSAAAEEKAHLAAKAPRSCLSFPPVQGSAAQEAAMGQCPVSSLRHWLAPPQRKPKAIKRSFTLFHISSPRGAEVLGSTQTRPMGSHSVSNQ</sequence>
<proteinExistence type="predicted"/>
<feature type="region of interest" description="Disordered" evidence="1">
    <location>
        <begin position="1"/>
        <end position="21"/>
    </location>
</feature>
<reference evidence="2 3" key="1">
    <citation type="submission" date="2019-03" db="EMBL/GenBank/DDBJ databases">
        <title>First draft genome of Liparis tanakae, snailfish: a comprehensive survey of snailfish specific genes.</title>
        <authorList>
            <person name="Kim W."/>
            <person name="Song I."/>
            <person name="Jeong J.-H."/>
            <person name="Kim D."/>
            <person name="Kim S."/>
            <person name="Ryu S."/>
            <person name="Song J.Y."/>
            <person name="Lee S.K."/>
        </authorList>
    </citation>
    <scope>NUCLEOTIDE SEQUENCE [LARGE SCALE GENOMIC DNA]</scope>
    <source>
        <tissue evidence="2">Muscle</tissue>
    </source>
</reference>
<dbReference type="EMBL" id="SRLO01000178">
    <property type="protein sequence ID" value="TNN69218.1"/>
    <property type="molecule type" value="Genomic_DNA"/>
</dbReference>
<accession>A0A4Z2HTZ4</accession>
<feature type="compositionally biased region" description="Polar residues" evidence="1">
    <location>
        <begin position="166"/>
        <end position="181"/>
    </location>
</feature>
<feature type="region of interest" description="Disordered" evidence="1">
    <location>
        <begin position="161"/>
        <end position="181"/>
    </location>
</feature>
<evidence type="ECO:0000256" key="1">
    <source>
        <dbReference type="SAM" id="MobiDB-lite"/>
    </source>
</evidence>
<protein>
    <submittedName>
        <fullName evidence="2">Uncharacterized protein</fullName>
    </submittedName>
</protein>
<dbReference type="OrthoDB" id="8953687at2759"/>
<gene>
    <name evidence="2" type="ORF">EYF80_020535</name>
</gene>
<comment type="caution">
    <text evidence="2">The sequence shown here is derived from an EMBL/GenBank/DDBJ whole genome shotgun (WGS) entry which is preliminary data.</text>
</comment>
<evidence type="ECO:0000313" key="2">
    <source>
        <dbReference type="EMBL" id="TNN69218.1"/>
    </source>
</evidence>
<organism evidence="2 3">
    <name type="scientific">Liparis tanakae</name>
    <name type="common">Tanaka's snailfish</name>
    <dbReference type="NCBI Taxonomy" id="230148"/>
    <lineage>
        <taxon>Eukaryota</taxon>
        <taxon>Metazoa</taxon>
        <taxon>Chordata</taxon>
        <taxon>Craniata</taxon>
        <taxon>Vertebrata</taxon>
        <taxon>Euteleostomi</taxon>
        <taxon>Actinopterygii</taxon>
        <taxon>Neopterygii</taxon>
        <taxon>Teleostei</taxon>
        <taxon>Neoteleostei</taxon>
        <taxon>Acanthomorphata</taxon>
        <taxon>Eupercaria</taxon>
        <taxon>Perciformes</taxon>
        <taxon>Cottioidei</taxon>
        <taxon>Cottales</taxon>
        <taxon>Liparidae</taxon>
        <taxon>Liparis</taxon>
    </lineage>
</organism>
<dbReference type="Proteomes" id="UP000314294">
    <property type="component" value="Unassembled WGS sequence"/>
</dbReference>
<keyword evidence="3" id="KW-1185">Reference proteome</keyword>
<feature type="compositionally biased region" description="Polar residues" evidence="1">
    <location>
        <begin position="1"/>
        <end position="10"/>
    </location>
</feature>
<evidence type="ECO:0000313" key="3">
    <source>
        <dbReference type="Proteomes" id="UP000314294"/>
    </source>
</evidence>
<name>A0A4Z2HTZ4_9TELE</name>